<dbReference type="PANTHER" id="PTHR28641">
    <property type="match status" value="1"/>
</dbReference>
<evidence type="ECO:0008006" key="6">
    <source>
        <dbReference type="Google" id="ProtNLM"/>
    </source>
</evidence>
<evidence type="ECO:0000259" key="3">
    <source>
        <dbReference type="Pfam" id="PF17408"/>
    </source>
</evidence>
<keyword evidence="5" id="KW-1185">Reference proteome</keyword>
<dbReference type="PANTHER" id="PTHR28641:SF1">
    <property type="entry name" value="MALONYL-COA DECARBOXYLASE, MITOCHONDRIAL"/>
    <property type="match status" value="1"/>
</dbReference>
<dbReference type="Pfam" id="PF05292">
    <property type="entry name" value="MCD"/>
    <property type="match status" value="1"/>
</dbReference>
<comment type="caution">
    <text evidence="4">The sequence shown here is derived from an EMBL/GenBank/DDBJ whole genome shotgun (WGS) entry which is preliminary data.</text>
</comment>
<feature type="region of interest" description="Disordered" evidence="1">
    <location>
        <begin position="131"/>
        <end position="151"/>
    </location>
</feature>
<dbReference type="Gene3D" id="1.20.140.90">
    <property type="entry name" value="Malonyl-CoA decarboxylase, oligemerization domain"/>
    <property type="match status" value="1"/>
</dbReference>
<dbReference type="Gene3D" id="3.40.630.150">
    <property type="entry name" value="Malonyl-CoA decarboxylase, catalytic domain"/>
    <property type="match status" value="1"/>
</dbReference>
<evidence type="ECO:0000313" key="5">
    <source>
        <dbReference type="Proteomes" id="UP001648503"/>
    </source>
</evidence>
<dbReference type="InterPro" id="IPR035372">
    <property type="entry name" value="MCD_N"/>
</dbReference>
<evidence type="ECO:0000313" key="4">
    <source>
        <dbReference type="EMBL" id="KAH6590290.1"/>
    </source>
</evidence>
<gene>
    <name evidence="4" type="ORF">BASA50_009550</name>
</gene>
<sequence>MFGKQKRFKIHRLNPPPSSSHFECKTQWFSTYTHLGNLVLHLTLLQMMRVEGAVSRGLFLRIGHSLASRTSQAVIVGIPNYSPAITRAVPWYTHISSMSTKVPSPPSSIVSKYWDDVMMSSHEPESYVLGHPDETSSADGKLGTASSHGQHEDKAIRKLVLGVVKAKREQGDIWPSLLTRQCCEFYESLDRPSRAKFLHLLAKDFCIDLQETAIAVKQFEDSMSMTDRSILRSSSRLREALTPAYDTLFAHINQLPGGMRFLVNMRADILSILEAEGTSVHLRALNDSLKTRLQEWFGMGFLDLERITWSTPALILEKIVQYEAVHSIESWQALKQRLGPGRLFYSFFHRGISHEPLTFVQVALVSEIATQVQGILTDNCPEIKDPKVAVFYSISSSQKGLSGVDLGNFLIKRVVKEVQINHPSITTFCTLSPIPGFMLWLQTTVNGEIVNASHENGELLLLPEEVDLLQKKWPHQTPIQALQDISTNLEWLDDQEKTMILRPIVERLCSRYLLLERKRLFALDPVANFHLRNGAAVHQLNWGADSSEKGIKQSFGMMVNYIYNLGDVESNNQQYLLDGIIAVSNDPIHHSLVWANAQMKHSAG</sequence>
<accession>A0ABQ8F4C7</accession>
<dbReference type="Proteomes" id="UP001648503">
    <property type="component" value="Unassembled WGS sequence"/>
</dbReference>
<dbReference type="InterPro" id="IPR038917">
    <property type="entry name" value="Malonyl_CoA_deC"/>
</dbReference>
<reference evidence="4 5" key="1">
    <citation type="submission" date="2021-02" db="EMBL/GenBank/DDBJ databases">
        <title>Variation within the Batrachochytrium salamandrivorans European outbreak.</title>
        <authorList>
            <person name="Kelly M."/>
            <person name="Pasmans F."/>
            <person name="Shea T.P."/>
            <person name="Munoz J.F."/>
            <person name="Carranza S."/>
            <person name="Cuomo C.A."/>
            <person name="Martel A."/>
        </authorList>
    </citation>
    <scope>NUCLEOTIDE SEQUENCE [LARGE SCALE GENOMIC DNA]</scope>
    <source>
        <strain evidence="4 5">AMFP18/2</strain>
    </source>
</reference>
<name>A0ABQ8F4C7_9FUNG</name>
<evidence type="ECO:0000256" key="1">
    <source>
        <dbReference type="SAM" id="MobiDB-lite"/>
    </source>
</evidence>
<feature type="domain" description="Malonyl-CoA decarboxylase N-terminal" evidence="3">
    <location>
        <begin position="217"/>
        <end position="297"/>
    </location>
</feature>
<evidence type="ECO:0000259" key="2">
    <source>
        <dbReference type="Pfam" id="PF05292"/>
    </source>
</evidence>
<dbReference type="InterPro" id="IPR007956">
    <property type="entry name" value="Malonyl_CoA_deC_C"/>
</dbReference>
<dbReference type="InterPro" id="IPR038351">
    <property type="entry name" value="MCD_N_sf"/>
</dbReference>
<dbReference type="Pfam" id="PF17408">
    <property type="entry name" value="MCD_N"/>
    <property type="match status" value="1"/>
</dbReference>
<dbReference type="EMBL" id="JAFCIX010000435">
    <property type="protein sequence ID" value="KAH6590290.1"/>
    <property type="molecule type" value="Genomic_DNA"/>
</dbReference>
<feature type="domain" description="Malonyl-CoA decarboxylase C-terminal" evidence="2">
    <location>
        <begin position="300"/>
        <end position="564"/>
    </location>
</feature>
<dbReference type="InterPro" id="IPR042303">
    <property type="entry name" value="Malonyl_CoA_deC_C_sf"/>
</dbReference>
<organism evidence="4 5">
    <name type="scientific">Batrachochytrium salamandrivorans</name>
    <dbReference type="NCBI Taxonomy" id="1357716"/>
    <lineage>
        <taxon>Eukaryota</taxon>
        <taxon>Fungi</taxon>
        <taxon>Fungi incertae sedis</taxon>
        <taxon>Chytridiomycota</taxon>
        <taxon>Chytridiomycota incertae sedis</taxon>
        <taxon>Chytridiomycetes</taxon>
        <taxon>Rhizophydiales</taxon>
        <taxon>Rhizophydiales incertae sedis</taxon>
        <taxon>Batrachochytrium</taxon>
    </lineage>
</organism>
<protein>
    <recommendedName>
        <fullName evidence="6">Malonyl-CoA decarboxylase C-terminal domain-containing protein</fullName>
    </recommendedName>
</protein>
<proteinExistence type="predicted"/>